<feature type="domain" description="Glycosyltransferase subfamily 4-like N-terminal" evidence="1">
    <location>
        <begin position="16"/>
        <end position="136"/>
    </location>
</feature>
<dbReference type="AlphaFoldDB" id="A0A2A7A0T8"/>
<proteinExistence type="predicted"/>
<reference evidence="2 3" key="1">
    <citation type="journal article" date="2017" name="Front. Microbiol.">
        <title>New Insights into the Diversity of the Genus Faecalibacterium.</title>
        <authorList>
            <person name="Benevides L."/>
            <person name="Burman S."/>
            <person name="Martin R."/>
            <person name="Robert V."/>
            <person name="Thomas M."/>
            <person name="Miquel S."/>
            <person name="Chain F."/>
            <person name="Sokol H."/>
            <person name="Bermudez-Humaran L.G."/>
            <person name="Morrison M."/>
            <person name="Langella P."/>
            <person name="Azevedo V.A."/>
            <person name="Chatel J.M."/>
            <person name="Soares S."/>
        </authorList>
    </citation>
    <scope>NUCLEOTIDE SEQUENCE [LARGE SCALE GENOMIC DNA]</scope>
    <source>
        <strain evidence="2 3">CNCM I 4546</strain>
    </source>
</reference>
<evidence type="ECO:0000259" key="1">
    <source>
        <dbReference type="Pfam" id="PF13439"/>
    </source>
</evidence>
<dbReference type="EMBL" id="NMTV01000045">
    <property type="protein sequence ID" value="PDX72642.1"/>
    <property type="molecule type" value="Genomic_DNA"/>
</dbReference>
<dbReference type="InterPro" id="IPR028098">
    <property type="entry name" value="Glyco_trans_4-like_N"/>
</dbReference>
<evidence type="ECO:0000313" key="3">
    <source>
        <dbReference type="Proteomes" id="UP000219901"/>
    </source>
</evidence>
<gene>
    <name evidence="2" type="ORF">CGS55_07650</name>
</gene>
<accession>A0A2A7A0T8</accession>
<dbReference type="InterPro" id="IPR050194">
    <property type="entry name" value="Glycosyltransferase_grp1"/>
</dbReference>
<comment type="caution">
    <text evidence="2">The sequence shown here is derived from an EMBL/GenBank/DDBJ whole genome shotgun (WGS) entry which is preliminary data.</text>
</comment>
<dbReference type="Proteomes" id="UP000219901">
    <property type="component" value="Unassembled WGS sequence"/>
</dbReference>
<protein>
    <recommendedName>
        <fullName evidence="1">Glycosyltransferase subfamily 4-like N-terminal domain-containing protein</fullName>
    </recommendedName>
</protein>
<name>A0A2A7A0T8_9FIRM</name>
<dbReference type="PANTHER" id="PTHR45947">
    <property type="entry name" value="SULFOQUINOVOSYL TRANSFERASE SQD2"/>
    <property type="match status" value="1"/>
</dbReference>
<dbReference type="Pfam" id="PF13692">
    <property type="entry name" value="Glyco_trans_1_4"/>
    <property type="match status" value="1"/>
</dbReference>
<dbReference type="Gene3D" id="3.40.50.2000">
    <property type="entry name" value="Glycogen Phosphorylase B"/>
    <property type="match status" value="2"/>
</dbReference>
<dbReference type="PANTHER" id="PTHR45947:SF13">
    <property type="entry name" value="TRANSFERASE"/>
    <property type="match status" value="1"/>
</dbReference>
<sequence length="434" mass="49873">MRVLHLSLGLPPFRTGGLNRYCADLMQQQVEDGQDVLLLYPGEFSFFTQVRIVRQKDVRFSLYKIINPLPLPLTNGISAPERYMKPCDKEVYRSFLKDVKPDVIHVHTLQGFHKELFEAAKELNLRMVYTTHDYYPFCPLCILLDSNGEQCTGSCPEKCVVCNAGRGLTQKQEYLMQSSVYARLKYSTLFKRIRSSQRKHNAKRAQCTPAPQATADDYQQLFDYYAEMMRCINLIHANSEISLTTYKKVYPEFRYKMVPITHAGLKCKALKNDREKPLDISFLGGMDAFKGVDVLFHALEILDAQGFSDWNLWLYGADFTGLCKDKRYHSMGRFTKENEAEVWKHPNHLLVVPSKWMETFSFVVQEGLANGASVVCSDLVGAQLYLPQENIFRHNDAESLANAIQNYNYNVKICEDAVSMKKHSKAIAEDIYRI</sequence>
<dbReference type="Pfam" id="PF13439">
    <property type="entry name" value="Glyco_transf_4"/>
    <property type="match status" value="1"/>
</dbReference>
<dbReference type="RefSeq" id="WP_097783144.1">
    <property type="nucleotide sequence ID" value="NZ_NMTV01000045.1"/>
</dbReference>
<dbReference type="GO" id="GO:0016757">
    <property type="term" value="F:glycosyltransferase activity"/>
    <property type="evidence" value="ECO:0007669"/>
    <property type="project" value="TreeGrafter"/>
</dbReference>
<dbReference type="SUPFAM" id="SSF53756">
    <property type="entry name" value="UDP-Glycosyltransferase/glycogen phosphorylase"/>
    <property type="match status" value="1"/>
</dbReference>
<organism evidence="2 3">
    <name type="scientific">Faecalibacterium prausnitzii</name>
    <dbReference type="NCBI Taxonomy" id="853"/>
    <lineage>
        <taxon>Bacteria</taxon>
        <taxon>Bacillati</taxon>
        <taxon>Bacillota</taxon>
        <taxon>Clostridia</taxon>
        <taxon>Eubacteriales</taxon>
        <taxon>Oscillospiraceae</taxon>
        <taxon>Faecalibacterium</taxon>
    </lineage>
</organism>
<evidence type="ECO:0000313" key="2">
    <source>
        <dbReference type="EMBL" id="PDX72642.1"/>
    </source>
</evidence>